<dbReference type="OrthoDB" id="442428at2759"/>
<gene>
    <name evidence="15" type="ORF">Cfor_01089</name>
</gene>
<keyword evidence="3 10" id="KW-0479">Metal-binding</keyword>
<feature type="domain" description="EF-hand" evidence="14">
    <location>
        <begin position="555"/>
        <end position="590"/>
    </location>
</feature>
<dbReference type="SMART" id="SM00054">
    <property type="entry name" value="EFh"/>
    <property type="match status" value="2"/>
</dbReference>
<keyword evidence="13" id="KW-0812">Transmembrane</keyword>
<dbReference type="PANTHER" id="PTHR45668">
    <property type="entry name" value="SERINE/THREONINE-PROTEIN PHOSPHATASE 5-RELATED"/>
    <property type="match status" value="1"/>
</dbReference>
<dbReference type="Gene3D" id="3.60.21.10">
    <property type="match status" value="1"/>
</dbReference>
<keyword evidence="16" id="KW-1185">Reference proteome</keyword>
<dbReference type="PROSITE" id="PS50222">
    <property type="entry name" value="EF_HAND_2"/>
    <property type="match status" value="2"/>
</dbReference>
<dbReference type="SUPFAM" id="SSF56300">
    <property type="entry name" value="Metallo-dependent phosphatases"/>
    <property type="match status" value="1"/>
</dbReference>
<evidence type="ECO:0000256" key="12">
    <source>
        <dbReference type="SAM" id="MobiDB-lite"/>
    </source>
</evidence>
<dbReference type="SMART" id="SM00156">
    <property type="entry name" value="PP2Ac"/>
    <property type="match status" value="1"/>
</dbReference>
<dbReference type="Proteomes" id="UP000502823">
    <property type="component" value="Unassembled WGS sequence"/>
</dbReference>
<dbReference type="GO" id="GO:0030145">
    <property type="term" value="F:manganese ion binding"/>
    <property type="evidence" value="ECO:0007669"/>
    <property type="project" value="UniProtKB-UniRule"/>
</dbReference>
<comment type="catalytic activity">
    <reaction evidence="9 10 11">
        <text>O-phospho-L-threonyl-[protein] + H2O = L-threonyl-[protein] + phosphate</text>
        <dbReference type="Rhea" id="RHEA:47004"/>
        <dbReference type="Rhea" id="RHEA-COMP:11060"/>
        <dbReference type="Rhea" id="RHEA-COMP:11605"/>
        <dbReference type="ChEBI" id="CHEBI:15377"/>
        <dbReference type="ChEBI" id="CHEBI:30013"/>
        <dbReference type="ChEBI" id="CHEBI:43474"/>
        <dbReference type="ChEBI" id="CHEBI:61977"/>
        <dbReference type="EC" id="3.1.3.16"/>
    </reaction>
</comment>
<dbReference type="Pfam" id="PF13499">
    <property type="entry name" value="EF-hand_7"/>
    <property type="match status" value="1"/>
</dbReference>
<protein>
    <recommendedName>
        <fullName evidence="10">Serine/threonine-protein phosphatase with EF-hands</fullName>
        <ecNumber evidence="10">3.1.3.16</ecNumber>
    </recommendedName>
</protein>
<dbReference type="GO" id="GO:0005506">
    <property type="term" value="F:iron ion binding"/>
    <property type="evidence" value="ECO:0007669"/>
    <property type="project" value="UniProtKB-UniRule"/>
</dbReference>
<accession>A0A6L2PRZ4</accession>
<comment type="catalytic activity">
    <reaction evidence="8">
        <text>O-phospho-L-seryl-[protein] + H2O = L-seryl-[protein] + phosphate</text>
        <dbReference type="Rhea" id="RHEA:20629"/>
        <dbReference type="Rhea" id="RHEA-COMP:9863"/>
        <dbReference type="Rhea" id="RHEA-COMP:11604"/>
        <dbReference type="ChEBI" id="CHEBI:15377"/>
        <dbReference type="ChEBI" id="CHEBI:29999"/>
        <dbReference type="ChEBI" id="CHEBI:43474"/>
        <dbReference type="ChEBI" id="CHEBI:83421"/>
        <dbReference type="EC" id="3.1.3.16"/>
    </reaction>
</comment>
<dbReference type="PROSITE" id="PS00018">
    <property type="entry name" value="EF_HAND_1"/>
    <property type="match status" value="2"/>
</dbReference>
<dbReference type="PRINTS" id="PR00114">
    <property type="entry name" value="STPHPHTASE"/>
</dbReference>
<dbReference type="InterPro" id="IPR002048">
    <property type="entry name" value="EF_hand_dom"/>
</dbReference>
<dbReference type="GO" id="GO:0005509">
    <property type="term" value="F:calcium ion binding"/>
    <property type="evidence" value="ECO:0007669"/>
    <property type="project" value="UniProtKB-UniRule"/>
</dbReference>
<evidence type="ECO:0000313" key="15">
    <source>
        <dbReference type="EMBL" id="GFG34984.1"/>
    </source>
</evidence>
<dbReference type="CDD" id="cd00051">
    <property type="entry name" value="EFh"/>
    <property type="match status" value="1"/>
</dbReference>
<evidence type="ECO:0000256" key="4">
    <source>
        <dbReference type="ARBA" id="ARBA00022737"/>
    </source>
</evidence>
<evidence type="ECO:0000256" key="1">
    <source>
        <dbReference type="ARBA" id="ARBA00001936"/>
    </source>
</evidence>
<evidence type="ECO:0000256" key="11">
    <source>
        <dbReference type="RuleBase" id="RU004273"/>
    </source>
</evidence>
<dbReference type="Pfam" id="PF00612">
    <property type="entry name" value="IQ"/>
    <property type="match status" value="1"/>
</dbReference>
<evidence type="ECO:0000313" key="16">
    <source>
        <dbReference type="Proteomes" id="UP000502823"/>
    </source>
</evidence>
<dbReference type="SUPFAM" id="SSF47473">
    <property type="entry name" value="EF-hand"/>
    <property type="match status" value="1"/>
</dbReference>
<evidence type="ECO:0000256" key="10">
    <source>
        <dbReference type="PIRNR" id="PIRNR000912"/>
    </source>
</evidence>
<dbReference type="SMART" id="SM00015">
    <property type="entry name" value="IQ"/>
    <property type="match status" value="1"/>
</dbReference>
<keyword evidence="13" id="KW-1133">Transmembrane helix</keyword>
<keyword evidence="7 10" id="KW-0464">Manganese</keyword>
<dbReference type="InterPro" id="IPR051134">
    <property type="entry name" value="PPP_phosphatase"/>
</dbReference>
<dbReference type="CDD" id="cd23767">
    <property type="entry name" value="IQCD"/>
    <property type="match status" value="1"/>
</dbReference>
<dbReference type="Gene3D" id="1.10.238.10">
    <property type="entry name" value="EF-hand"/>
    <property type="match status" value="1"/>
</dbReference>
<dbReference type="InterPro" id="IPR004843">
    <property type="entry name" value="Calcineurin-like_PHP"/>
</dbReference>
<proteinExistence type="inferred from homology"/>
<dbReference type="Pfam" id="PF00149">
    <property type="entry name" value="Metallophos"/>
    <property type="match status" value="1"/>
</dbReference>
<name>A0A6L2PRZ4_COPFO</name>
<feature type="transmembrane region" description="Helical" evidence="13">
    <location>
        <begin position="260"/>
        <end position="277"/>
    </location>
</feature>
<dbReference type="InterPro" id="IPR006186">
    <property type="entry name" value="Ser/Thr-sp_prot-phosphatase"/>
</dbReference>
<comment type="caution">
    <text evidence="15">The sequence shown here is derived from an EMBL/GenBank/DDBJ whole genome shotgun (WGS) entry which is preliminary data.</text>
</comment>
<dbReference type="PROSITE" id="PS00125">
    <property type="entry name" value="SER_THR_PHOSPHATASE"/>
    <property type="match status" value="1"/>
</dbReference>
<dbReference type="PIRSF" id="PIRSF000912">
    <property type="entry name" value="PPEF"/>
    <property type="match status" value="1"/>
</dbReference>
<evidence type="ECO:0000259" key="14">
    <source>
        <dbReference type="PROSITE" id="PS50222"/>
    </source>
</evidence>
<feature type="region of interest" description="Disordered" evidence="12">
    <location>
        <begin position="627"/>
        <end position="649"/>
    </location>
</feature>
<dbReference type="InParanoid" id="A0A6L2PRZ4"/>
<evidence type="ECO:0000256" key="6">
    <source>
        <dbReference type="ARBA" id="ARBA00022837"/>
    </source>
</evidence>
<dbReference type="EC" id="3.1.3.16" evidence="10"/>
<dbReference type="PROSITE" id="PS50096">
    <property type="entry name" value="IQ"/>
    <property type="match status" value="1"/>
</dbReference>
<sequence length="649" mass="74546">MGDKEKRKRLVYRERDGEVTVVEKKKGFFSKLSPRNLFRSCKSDKKTEFSMTKLERTMKAAILIQRWYRRYLARMEVRRRYTWTIFQSIEYAGEQDQLKLYNFFNALLTHMPDATIKPSGSEVSSKSSSIDTVDQKYEDESEDGSLQSVNGGYKGIHINFPLTVTDLDALIDTFRKKRQHRLHAKYVAGILKESAIQLKRLPNFNQASTAISKQITICGDLHGKLDDLLVIFHKNGLPSTENPYVFNGDFVDRGKKGLEVFLLLLVCLLVFPGGVFLNRGNHEDHIMNARYGFTREVKTKYKHNAERLLRLIERVYRWLPLGTVINNKVLVVHGGVSDSTDLDWVRNVDRQKVFDLLWSDPQPGEGCIPNSLRGAGTYFGPDVTENFLKKYKLLYLIRSHECKPEGYELTHNSQVQHIKHNTNYCTHWTWGSHYIVPPLLSVVAFSYSSDSSNLVSRTERGNGTQSDSLLSARRLKLLLQSFKCGFVLHAGLISLTEWCTAMEEQTRMGIPWRMLREKLVTLDPSTGKVEYDSTFQEPTDGRRLSGTTVVETLYRNKSSLEAIFRIIDKDNSGYISMEEFSDACGLLREHLPHTPPEQLVDICRSMDINKDGLVDLNEFLESFRLVDMDHEGRPEGEDSSPDEETHRLE</sequence>
<evidence type="ECO:0000256" key="8">
    <source>
        <dbReference type="ARBA" id="ARBA00047761"/>
    </source>
</evidence>
<dbReference type="InterPro" id="IPR011992">
    <property type="entry name" value="EF-hand-dom_pair"/>
</dbReference>
<evidence type="ECO:0000256" key="13">
    <source>
        <dbReference type="SAM" id="Phobius"/>
    </source>
</evidence>
<keyword evidence="5 10" id="KW-0378">Hydrolase</keyword>
<comment type="similarity">
    <text evidence="2 10 11">Belongs to the PPP phosphatase family.</text>
</comment>
<dbReference type="EMBL" id="BLKM01000518">
    <property type="protein sequence ID" value="GFG34984.1"/>
    <property type="molecule type" value="Genomic_DNA"/>
</dbReference>
<dbReference type="GO" id="GO:0050906">
    <property type="term" value="P:detection of stimulus involved in sensory perception"/>
    <property type="evidence" value="ECO:0007669"/>
    <property type="project" value="UniProtKB-UniRule"/>
</dbReference>
<dbReference type="GO" id="GO:0004722">
    <property type="term" value="F:protein serine/threonine phosphatase activity"/>
    <property type="evidence" value="ECO:0007669"/>
    <property type="project" value="UniProtKB-EC"/>
</dbReference>
<keyword evidence="13" id="KW-0472">Membrane</keyword>
<keyword evidence="6" id="KW-0106">Calcium</keyword>
<evidence type="ECO:0000256" key="7">
    <source>
        <dbReference type="ARBA" id="ARBA00023211"/>
    </source>
</evidence>
<comment type="cofactor">
    <cofactor evidence="1">
        <name>Mn(2+)</name>
        <dbReference type="ChEBI" id="CHEBI:29035"/>
    </cofactor>
</comment>
<organism evidence="15 16">
    <name type="scientific">Coptotermes formosanus</name>
    <name type="common">Formosan subterranean termite</name>
    <dbReference type="NCBI Taxonomy" id="36987"/>
    <lineage>
        <taxon>Eukaryota</taxon>
        <taxon>Metazoa</taxon>
        <taxon>Ecdysozoa</taxon>
        <taxon>Arthropoda</taxon>
        <taxon>Hexapoda</taxon>
        <taxon>Insecta</taxon>
        <taxon>Pterygota</taxon>
        <taxon>Neoptera</taxon>
        <taxon>Polyneoptera</taxon>
        <taxon>Dictyoptera</taxon>
        <taxon>Blattodea</taxon>
        <taxon>Blattoidea</taxon>
        <taxon>Termitoidae</taxon>
        <taxon>Rhinotermitidae</taxon>
        <taxon>Coptotermes</taxon>
    </lineage>
</organism>
<feature type="compositionally biased region" description="Low complexity" evidence="12">
    <location>
        <begin position="119"/>
        <end position="129"/>
    </location>
</feature>
<dbReference type="InterPro" id="IPR029052">
    <property type="entry name" value="Metallo-depent_PP-like"/>
</dbReference>
<dbReference type="FunCoup" id="A0A6L2PRZ4">
    <property type="interactions" value="57"/>
</dbReference>
<dbReference type="InterPro" id="IPR000048">
    <property type="entry name" value="IQ_motif_EF-hand-BS"/>
</dbReference>
<feature type="domain" description="EF-hand" evidence="14">
    <location>
        <begin position="594"/>
        <end position="629"/>
    </location>
</feature>
<dbReference type="InterPro" id="IPR018247">
    <property type="entry name" value="EF_Hand_1_Ca_BS"/>
</dbReference>
<evidence type="ECO:0000256" key="9">
    <source>
        <dbReference type="ARBA" id="ARBA00048336"/>
    </source>
</evidence>
<feature type="region of interest" description="Disordered" evidence="12">
    <location>
        <begin position="117"/>
        <end position="145"/>
    </location>
</feature>
<evidence type="ECO:0000256" key="3">
    <source>
        <dbReference type="ARBA" id="ARBA00022723"/>
    </source>
</evidence>
<evidence type="ECO:0000256" key="2">
    <source>
        <dbReference type="ARBA" id="ARBA00008294"/>
    </source>
</evidence>
<dbReference type="InterPro" id="IPR012008">
    <property type="entry name" value="Ser/Thr-Pase_EF-hand_contain"/>
</dbReference>
<keyword evidence="4" id="KW-0677">Repeat</keyword>
<feature type="compositionally biased region" description="Basic and acidic residues" evidence="12">
    <location>
        <begin position="627"/>
        <end position="636"/>
    </location>
</feature>
<evidence type="ECO:0000256" key="5">
    <source>
        <dbReference type="ARBA" id="ARBA00022801"/>
    </source>
</evidence>
<dbReference type="PANTHER" id="PTHR45668:SF3">
    <property type="entry name" value="SERINE_THREONINE-PROTEIN PHOSPHATASE RDGC"/>
    <property type="match status" value="1"/>
</dbReference>
<dbReference type="AlphaFoldDB" id="A0A6L2PRZ4"/>
<reference evidence="16" key="1">
    <citation type="submission" date="2020-01" db="EMBL/GenBank/DDBJ databases">
        <title>Draft genome sequence of the Termite Coptotermes fromosanus.</title>
        <authorList>
            <person name="Itakura S."/>
            <person name="Yosikawa Y."/>
            <person name="Umezawa K."/>
        </authorList>
    </citation>
    <scope>NUCLEOTIDE SEQUENCE [LARGE SCALE GENOMIC DNA]</scope>
</reference>